<dbReference type="Gene3D" id="1.10.630.10">
    <property type="entry name" value="Cytochrome P450"/>
    <property type="match status" value="1"/>
</dbReference>
<dbReference type="GeneID" id="85460460"/>
<accession>A0AAJ0ET25</accession>
<dbReference type="Proteomes" id="UP001224890">
    <property type="component" value="Unassembled WGS sequence"/>
</dbReference>
<keyword evidence="3" id="KW-0560">Oxidoreductase</keyword>
<dbReference type="PROSITE" id="PS00086">
    <property type="entry name" value="CYTOCHROME_P450"/>
    <property type="match status" value="1"/>
</dbReference>
<evidence type="ECO:0000256" key="1">
    <source>
        <dbReference type="ARBA" id="ARBA00022723"/>
    </source>
</evidence>
<evidence type="ECO:0000313" key="5">
    <source>
        <dbReference type="Proteomes" id="UP001224890"/>
    </source>
</evidence>
<dbReference type="RefSeq" id="XP_060424858.1">
    <property type="nucleotide sequence ID" value="XM_060575934.1"/>
</dbReference>
<proteinExistence type="inferred from homology"/>
<dbReference type="GO" id="GO:0005506">
    <property type="term" value="F:iron ion binding"/>
    <property type="evidence" value="ECO:0007669"/>
    <property type="project" value="InterPro"/>
</dbReference>
<dbReference type="InterPro" id="IPR036396">
    <property type="entry name" value="Cyt_P450_sf"/>
</dbReference>
<dbReference type="SUPFAM" id="SSF48264">
    <property type="entry name" value="Cytochrome P450"/>
    <property type="match status" value="1"/>
</dbReference>
<dbReference type="PANTHER" id="PTHR47582">
    <property type="entry name" value="P450, PUTATIVE (EUROFUNG)-RELATED"/>
    <property type="match status" value="1"/>
</dbReference>
<dbReference type="InterPro" id="IPR001128">
    <property type="entry name" value="Cyt_P450"/>
</dbReference>
<name>A0AAJ0ET25_9PEZI</name>
<keyword evidence="5" id="KW-1185">Reference proteome</keyword>
<evidence type="ECO:0000313" key="4">
    <source>
        <dbReference type="EMBL" id="KAK1660094.1"/>
    </source>
</evidence>
<dbReference type="GO" id="GO:0004497">
    <property type="term" value="F:monooxygenase activity"/>
    <property type="evidence" value="ECO:0007669"/>
    <property type="project" value="UniProtKB-KW"/>
</dbReference>
<dbReference type="InterPro" id="IPR053007">
    <property type="entry name" value="CYP450_monoxygenase_sec-met"/>
</dbReference>
<organism evidence="4 5">
    <name type="scientific">Colletotrichum godetiae</name>
    <dbReference type="NCBI Taxonomy" id="1209918"/>
    <lineage>
        <taxon>Eukaryota</taxon>
        <taxon>Fungi</taxon>
        <taxon>Dikarya</taxon>
        <taxon>Ascomycota</taxon>
        <taxon>Pezizomycotina</taxon>
        <taxon>Sordariomycetes</taxon>
        <taxon>Hypocreomycetidae</taxon>
        <taxon>Glomerellales</taxon>
        <taxon>Glomerellaceae</taxon>
        <taxon>Colletotrichum</taxon>
        <taxon>Colletotrichum acutatum species complex</taxon>
    </lineage>
</organism>
<keyword evidence="3" id="KW-0503">Monooxygenase</keyword>
<keyword evidence="2 3" id="KW-0408">Iron</keyword>
<dbReference type="AlphaFoldDB" id="A0AAJ0ET25"/>
<dbReference type="EMBL" id="JAHMHR010000053">
    <property type="protein sequence ID" value="KAK1660094.1"/>
    <property type="molecule type" value="Genomic_DNA"/>
</dbReference>
<dbReference type="GO" id="GO:0016705">
    <property type="term" value="F:oxidoreductase activity, acting on paired donors, with incorporation or reduction of molecular oxygen"/>
    <property type="evidence" value="ECO:0007669"/>
    <property type="project" value="InterPro"/>
</dbReference>
<evidence type="ECO:0000256" key="3">
    <source>
        <dbReference type="RuleBase" id="RU000461"/>
    </source>
</evidence>
<protein>
    <submittedName>
        <fullName evidence="4">Cytochrome P450</fullName>
    </submittedName>
</protein>
<dbReference type="Pfam" id="PF00067">
    <property type="entry name" value="p450"/>
    <property type="match status" value="1"/>
</dbReference>
<comment type="similarity">
    <text evidence="3">Belongs to the cytochrome P450 family.</text>
</comment>
<evidence type="ECO:0000256" key="2">
    <source>
        <dbReference type="ARBA" id="ARBA00023004"/>
    </source>
</evidence>
<dbReference type="InterPro" id="IPR017972">
    <property type="entry name" value="Cyt_P450_CS"/>
</dbReference>
<sequence>MTAYSLPILGRKLYVASSPQLASSIFQKRTLSFEPLIDTFVRTLVGMEGHGMELWTNPEFRTAIFKVLYKGLTGPSLNDLTTSGVSHLASFLNKKPLDQFDSKDLHCWTRETVSKAIMGGFYGKLSPWEDSAVMRSFWVYHDDMYRLFPGVAPSVIASKAFKARNEVIEALESYIRREEDFGAEVPLFTRDRFGAERKFGMSVHNSAKIEILLATALANISTLVFWLLSNIYSQPALLAKIRLELLSGAVTENQTDENGVEMTLHLGNLKEHCPLLLSSAQETERYNIVDNITRTVMTDTTISDDDRSYLLKKGNNVQMPLSILHSDAKVWGDKPESWQGDRFLNLGYNTSSPPGFLPFGGGKHICPGRHLANGLLLGIAAQLILNVDLKSIDDGPIRVPKAKVPWATTGIGRPEPGPELRVRISRREDSGHVKWSVVY</sequence>
<keyword evidence="3" id="KW-0349">Heme</keyword>
<gene>
    <name evidence="4" type="ORF">BDP55DRAFT_677726</name>
</gene>
<dbReference type="GO" id="GO:0020037">
    <property type="term" value="F:heme binding"/>
    <property type="evidence" value="ECO:0007669"/>
    <property type="project" value="InterPro"/>
</dbReference>
<comment type="caution">
    <text evidence="4">The sequence shown here is derived from an EMBL/GenBank/DDBJ whole genome shotgun (WGS) entry which is preliminary data.</text>
</comment>
<keyword evidence="1 3" id="KW-0479">Metal-binding</keyword>
<reference evidence="4" key="1">
    <citation type="submission" date="2021-06" db="EMBL/GenBank/DDBJ databases">
        <title>Comparative genomics, transcriptomics and evolutionary studies reveal genomic signatures of adaptation to plant cell wall in hemibiotrophic fungi.</title>
        <authorList>
            <consortium name="DOE Joint Genome Institute"/>
            <person name="Baroncelli R."/>
            <person name="Diaz J.F."/>
            <person name="Benocci T."/>
            <person name="Peng M."/>
            <person name="Battaglia E."/>
            <person name="Haridas S."/>
            <person name="Andreopoulos W."/>
            <person name="Labutti K."/>
            <person name="Pangilinan J."/>
            <person name="Floch G.L."/>
            <person name="Makela M.R."/>
            <person name="Henrissat B."/>
            <person name="Grigoriev I.V."/>
            <person name="Crouch J.A."/>
            <person name="De Vries R.P."/>
            <person name="Sukno S.A."/>
            <person name="Thon M.R."/>
        </authorList>
    </citation>
    <scope>NUCLEOTIDE SEQUENCE</scope>
    <source>
        <strain evidence="4">CBS 193.32</strain>
    </source>
</reference>
<dbReference type="CDD" id="cd11040">
    <property type="entry name" value="CYP7_CYP8-like"/>
    <property type="match status" value="1"/>
</dbReference>
<dbReference type="PANTHER" id="PTHR47582:SF1">
    <property type="entry name" value="P450, PUTATIVE (EUROFUNG)-RELATED"/>
    <property type="match status" value="1"/>
</dbReference>